<sequence length="132" mass="15072">MMCCKFRLLLEDGRIDLAANNNNALRYAASQGHKELVRLLLNSSATVLAAASNLSIMLETLQYGRDNTARELLWRGGWLGPRLQELHVQIKTMRRDVGRRAETTLRTALMRLRREREGICRAVVSLQRLDLP</sequence>
<dbReference type="OrthoDB" id="76098at2759"/>
<dbReference type="PROSITE" id="PS50297">
    <property type="entry name" value="ANK_REP_REGION"/>
    <property type="match status" value="1"/>
</dbReference>
<dbReference type="Proteomes" id="UP000035740">
    <property type="component" value="Unassembled WGS sequence"/>
</dbReference>
<dbReference type="AlphaFoldDB" id="A0A0J7YM13"/>
<accession>A0A0J7YM13</accession>
<proteinExistence type="predicted"/>
<name>A0A0J7YM13_BETVV</name>
<protein>
    <submittedName>
        <fullName evidence="2">Uncharacterized protein</fullName>
    </submittedName>
</protein>
<keyword evidence="3" id="KW-1185">Reference proteome</keyword>
<feature type="non-terminal residue" evidence="2">
    <location>
        <position position="132"/>
    </location>
</feature>
<dbReference type="Pfam" id="PF00023">
    <property type="entry name" value="Ank"/>
    <property type="match status" value="1"/>
</dbReference>
<evidence type="ECO:0000313" key="3">
    <source>
        <dbReference type="Proteomes" id="UP000035740"/>
    </source>
</evidence>
<keyword evidence="1" id="KW-0040">ANK repeat</keyword>
<evidence type="ECO:0000256" key="1">
    <source>
        <dbReference type="PROSITE-ProRule" id="PRU00023"/>
    </source>
</evidence>
<evidence type="ECO:0000313" key="2">
    <source>
        <dbReference type="EMBL" id="KMS64646.1"/>
    </source>
</evidence>
<dbReference type="Gramene" id="KMS64646">
    <property type="protein sequence ID" value="KMS64646"/>
    <property type="gene ID" value="BVRB_018140"/>
</dbReference>
<gene>
    <name evidence="2" type="ORF">BVRB_018140</name>
</gene>
<organism evidence="2 3">
    <name type="scientific">Beta vulgaris subsp. vulgaris</name>
    <name type="common">Beet</name>
    <dbReference type="NCBI Taxonomy" id="3555"/>
    <lineage>
        <taxon>Eukaryota</taxon>
        <taxon>Viridiplantae</taxon>
        <taxon>Streptophyta</taxon>
        <taxon>Embryophyta</taxon>
        <taxon>Tracheophyta</taxon>
        <taxon>Spermatophyta</taxon>
        <taxon>Magnoliopsida</taxon>
        <taxon>eudicotyledons</taxon>
        <taxon>Gunneridae</taxon>
        <taxon>Pentapetalae</taxon>
        <taxon>Caryophyllales</taxon>
        <taxon>Chenopodiaceae</taxon>
        <taxon>Betoideae</taxon>
        <taxon>Beta</taxon>
    </lineage>
</organism>
<dbReference type="PROSITE" id="PS50088">
    <property type="entry name" value="ANK_REPEAT"/>
    <property type="match status" value="1"/>
</dbReference>
<dbReference type="Gene3D" id="1.25.40.20">
    <property type="entry name" value="Ankyrin repeat-containing domain"/>
    <property type="match status" value="1"/>
</dbReference>
<dbReference type="InterPro" id="IPR036770">
    <property type="entry name" value="Ankyrin_rpt-contain_sf"/>
</dbReference>
<reference evidence="2 3" key="1">
    <citation type="journal article" date="2014" name="Nature">
        <title>The genome of the recently domesticated crop plant sugar beet (Beta vulgaris).</title>
        <authorList>
            <person name="Dohm J.C."/>
            <person name="Minoche A.E."/>
            <person name="Holtgrawe D."/>
            <person name="Capella-Gutierrez S."/>
            <person name="Zakrzewski F."/>
            <person name="Tafer H."/>
            <person name="Rupp O."/>
            <person name="Sorensen T.R."/>
            <person name="Stracke R."/>
            <person name="Reinhardt R."/>
            <person name="Goesmann A."/>
            <person name="Kraft T."/>
            <person name="Schulz B."/>
            <person name="Stadler P.F."/>
            <person name="Schmidt T."/>
            <person name="Gabaldon T."/>
            <person name="Lehrach H."/>
            <person name="Weisshaar B."/>
            <person name="Himmelbauer H."/>
        </authorList>
    </citation>
    <scope>NUCLEOTIDE SEQUENCE [LARGE SCALE GENOMIC DNA]</scope>
    <source>
        <tissue evidence="2">Taproot</tissue>
    </source>
</reference>
<feature type="repeat" description="ANK" evidence="1">
    <location>
        <begin position="20"/>
        <end position="52"/>
    </location>
</feature>
<dbReference type="SUPFAM" id="SSF48403">
    <property type="entry name" value="Ankyrin repeat"/>
    <property type="match status" value="1"/>
</dbReference>
<dbReference type="EMBL" id="KQ126291">
    <property type="protein sequence ID" value="KMS64646.1"/>
    <property type="molecule type" value="Genomic_DNA"/>
</dbReference>
<dbReference type="InterPro" id="IPR002110">
    <property type="entry name" value="Ankyrin_rpt"/>
</dbReference>